<reference evidence="2" key="2">
    <citation type="journal article" date="2020" name="Nat. Commun.">
        <title>Large-scale genome sequencing of mycorrhizal fungi provides insights into the early evolution of symbiotic traits.</title>
        <authorList>
            <person name="Miyauchi S."/>
            <person name="Kiss E."/>
            <person name="Kuo A."/>
            <person name="Drula E."/>
            <person name="Kohler A."/>
            <person name="Sanchez-Garcia M."/>
            <person name="Morin E."/>
            <person name="Andreopoulos B."/>
            <person name="Barry K.W."/>
            <person name="Bonito G."/>
            <person name="Buee M."/>
            <person name="Carver A."/>
            <person name="Chen C."/>
            <person name="Cichocki N."/>
            <person name="Clum A."/>
            <person name="Culley D."/>
            <person name="Crous P.W."/>
            <person name="Fauchery L."/>
            <person name="Girlanda M."/>
            <person name="Hayes R.D."/>
            <person name="Keri Z."/>
            <person name="LaButti K."/>
            <person name="Lipzen A."/>
            <person name="Lombard V."/>
            <person name="Magnuson J."/>
            <person name="Maillard F."/>
            <person name="Murat C."/>
            <person name="Nolan M."/>
            <person name="Ohm R.A."/>
            <person name="Pangilinan J."/>
            <person name="Pereira M.F."/>
            <person name="Perotto S."/>
            <person name="Peter M."/>
            <person name="Pfister S."/>
            <person name="Riley R."/>
            <person name="Sitrit Y."/>
            <person name="Stielow J.B."/>
            <person name="Szollosi G."/>
            <person name="Zifcakova L."/>
            <person name="Stursova M."/>
            <person name="Spatafora J.W."/>
            <person name="Tedersoo L."/>
            <person name="Vaario L.M."/>
            <person name="Yamada A."/>
            <person name="Yan M."/>
            <person name="Wang P."/>
            <person name="Xu J."/>
            <person name="Bruns T."/>
            <person name="Baldrian P."/>
            <person name="Vilgalys R."/>
            <person name="Dunand C."/>
            <person name="Henrissat B."/>
            <person name="Grigoriev I.V."/>
            <person name="Hibbett D."/>
            <person name="Nagy L.G."/>
            <person name="Martin F.M."/>
        </authorList>
    </citation>
    <scope>NUCLEOTIDE SEQUENCE</scope>
    <source>
        <strain evidence="2">BED1</strain>
    </source>
</reference>
<feature type="region of interest" description="Disordered" evidence="1">
    <location>
        <begin position="141"/>
        <end position="163"/>
    </location>
</feature>
<comment type="caution">
    <text evidence="2">The sequence shown here is derived from an EMBL/GenBank/DDBJ whole genome shotgun (WGS) entry which is preliminary data.</text>
</comment>
<reference evidence="2" key="1">
    <citation type="submission" date="2019-10" db="EMBL/GenBank/DDBJ databases">
        <authorList>
            <consortium name="DOE Joint Genome Institute"/>
            <person name="Kuo A."/>
            <person name="Miyauchi S."/>
            <person name="Kiss E."/>
            <person name="Drula E."/>
            <person name="Kohler A."/>
            <person name="Sanchez-Garcia M."/>
            <person name="Andreopoulos B."/>
            <person name="Barry K.W."/>
            <person name="Bonito G."/>
            <person name="Buee M."/>
            <person name="Carver A."/>
            <person name="Chen C."/>
            <person name="Cichocki N."/>
            <person name="Clum A."/>
            <person name="Culley D."/>
            <person name="Crous P.W."/>
            <person name="Fauchery L."/>
            <person name="Girlanda M."/>
            <person name="Hayes R."/>
            <person name="Keri Z."/>
            <person name="LaButti K."/>
            <person name="Lipzen A."/>
            <person name="Lombard V."/>
            <person name="Magnuson J."/>
            <person name="Maillard F."/>
            <person name="Morin E."/>
            <person name="Murat C."/>
            <person name="Nolan M."/>
            <person name="Ohm R."/>
            <person name="Pangilinan J."/>
            <person name="Pereira M."/>
            <person name="Perotto S."/>
            <person name="Peter M."/>
            <person name="Riley R."/>
            <person name="Sitrit Y."/>
            <person name="Stielow B."/>
            <person name="Szollosi G."/>
            <person name="Zifcakova L."/>
            <person name="Stursova M."/>
            <person name="Spatafora J.W."/>
            <person name="Tedersoo L."/>
            <person name="Vaario L.-M."/>
            <person name="Yamada A."/>
            <person name="Yan M."/>
            <person name="Wang P."/>
            <person name="Xu J."/>
            <person name="Bruns T."/>
            <person name="Baldrian P."/>
            <person name="Vilgalys R."/>
            <person name="Henrissat B."/>
            <person name="Grigoriev I.V."/>
            <person name="Hibbett D."/>
            <person name="Nagy L.G."/>
            <person name="Martin F.M."/>
        </authorList>
    </citation>
    <scope>NUCLEOTIDE SEQUENCE</scope>
    <source>
        <strain evidence="2">BED1</strain>
    </source>
</reference>
<organism evidence="2 3">
    <name type="scientific">Boletus edulis BED1</name>
    <dbReference type="NCBI Taxonomy" id="1328754"/>
    <lineage>
        <taxon>Eukaryota</taxon>
        <taxon>Fungi</taxon>
        <taxon>Dikarya</taxon>
        <taxon>Basidiomycota</taxon>
        <taxon>Agaricomycotina</taxon>
        <taxon>Agaricomycetes</taxon>
        <taxon>Agaricomycetidae</taxon>
        <taxon>Boletales</taxon>
        <taxon>Boletineae</taxon>
        <taxon>Boletaceae</taxon>
        <taxon>Boletoideae</taxon>
        <taxon>Boletus</taxon>
    </lineage>
</organism>
<keyword evidence="3" id="KW-1185">Reference proteome</keyword>
<evidence type="ECO:0000256" key="1">
    <source>
        <dbReference type="SAM" id="MobiDB-lite"/>
    </source>
</evidence>
<evidence type="ECO:0000313" key="2">
    <source>
        <dbReference type="EMBL" id="KAF8426447.1"/>
    </source>
</evidence>
<feature type="compositionally biased region" description="Pro residues" evidence="1">
    <location>
        <begin position="151"/>
        <end position="163"/>
    </location>
</feature>
<proteinExistence type="predicted"/>
<accession>A0AAD4BF23</accession>
<dbReference type="AlphaFoldDB" id="A0AAD4BF23"/>
<gene>
    <name evidence="2" type="ORF">L210DRAFT_3652912</name>
</gene>
<name>A0AAD4BF23_BOLED</name>
<dbReference type="EMBL" id="WHUW01000087">
    <property type="protein sequence ID" value="KAF8426447.1"/>
    <property type="molecule type" value="Genomic_DNA"/>
</dbReference>
<feature type="compositionally biased region" description="Low complexity" evidence="1">
    <location>
        <begin position="15"/>
        <end position="24"/>
    </location>
</feature>
<dbReference type="Proteomes" id="UP001194468">
    <property type="component" value="Unassembled WGS sequence"/>
</dbReference>
<sequence length="206" mass="21628">MSATSVPCLDDAYGDGDAAPPNGDWGTYGDLGEYAFGELGLSPGPAGEIPPAPSGLGPYQRKEKLAASSPPWTASAILLSNGFNFHQDFRRFLERTSDESFRISTVNAASADSHPRAAVCHEVAKQREASAVHEATPFAKSSLGINDTIPPSAPAPSPPTPPPWPWLIATPLATLSSNSGGLTDHLLRQRKVVCETPLLASLTTVI</sequence>
<protein>
    <submittedName>
        <fullName evidence="2">Uncharacterized protein</fullName>
    </submittedName>
</protein>
<feature type="region of interest" description="Disordered" evidence="1">
    <location>
        <begin position="42"/>
        <end position="62"/>
    </location>
</feature>
<evidence type="ECO:0000313" key="3">
    <source>
        <dbReference type="Proteomes" id="UP001194468"/>
    </source>
</evidence>
<feature type="region of interest" description="Disordered" evidence="1">
    <location>
        <begin position="1"/>
        <end position="24"/>
    </location>
</feature>